<evidence type="ECO:0000256" key="1">
    <source>
        <dbReference type="SAM" id="MobiDB-lite"/>
    </source>
</evidence>
<gene>
    <name evidence="2" type="ORF">PCOR1329_LOCUS24131</name>
</gene>
<evidence type="ECO:0000313" key="2">
    <source>
        <dbReference type="EMBL" id="CAK0823423.1"/>
    </source>
</evidence>
<organism evidence="2 3">
    <name type="scientific">Prorocentrum cordatum</name>
    <dbReference type="NCBI Taxonomy" id="2364126"/>
    <lineage>
        <taxon>Eukaryota</taxon>
        <taxon>Sar</taxon>
        <taxon>Alveolata</taxon>
        <taxon>Dinophyceae</taxon>
        <taxon>Prorocentrales</taxon>
        <taxon>Prorocentraceae</taxon>
        <taxon>Prorocentrum</taxon>
    </lineage>
</organism>
<reference evidence="2" key="1">
    <citation type="submission" date="2023-10" db="EMBL/GenBank/DDBJ databases">
        <authorList>
            <person name="Chen Y."/>
            <person name="Shah S."/>
            <person name="Dougan E. K."/>
            <person name="Thang M."/>
            <person name="Chan C."/>
        </authorList>
    </citation>
    <scope>NUCLEOTIDE SEQUENCE [LARGE SCALE GENOMIC DNA]</scope>
</reference>
<feature type="region of interest" description="Disordered" evidence="1">
    <location>
        <begin position="1"/>
        <end position="44"/>
    </location>
</feature>
<proteinExistence type="predicted"/>
<name>A0ABN9RW03_9DINO</name>
<evidence type="ECO:0000313" key="3">
    <source>
        <dbReference type="Proteomes" id="UP001189429"/>
    </source>
</evidence>
<sequence length="147" mass="15963">MVATASPAALTSSPAWPSSESLQTMASPREVRCRSHGPPASTSWRRRLQGIYADHHRALHHLRGAVQWEQLAGRPEHRGEHPQGRAHVLRPRRLDQGGAVVYLGRPKDTAIAQTSPGARSDQDFEANPAVATNATKEAHEGESKGDT</sequence>
<protein>
    <submittedName>
        <fullName evidence="2">Uncharacterized protein</fullName>
    </submittedName>
</protein>
<dbReference type="EMBL" id="CAUYUJ010008264">
    <property type="protein sequence ID" value="CAK0823423.1"/>
    <property type="molecule type" value="Genomic_DNA"/>
</dbReference>
<feature type="region of interest" description="Disordered" evidence="1">
    <location>
        <begin position="111"/>
        <end position="147"/>
    </location>
</feature>
<feature type="compositionally biased region" description="Low complexity" evidence="1">
    <location>
        <begin position="1"/>
        <end position="19"/>
    </location>
</feature>
<dbReference type="Proteomes" id="UP001189429">
    <property type="component" value="Unassembled WGS sequence"/>
</dbReference>
<feature type="compositionally biased region" description="Basic and acidic residues" evidence="1">
    <location>
        <begin position="136"/>
        <end position="147"/>
    </location>
</feature>
<accession>A0ABN9RW03</accession>
<comment type="caution">
    <text evidence="2">The sequence shown here is derived from an EMBL/GenBank/DDBJ whole genome shotgun (WGS) entry which is preliminary data.</text>
</comment>
<keyword evidence="3" id="KW-1185">Reference proteome</keyword>